<proteinExistence type="predicted"/>
<gene>
    <name evidence="1" type="ORF">AVEN_263825_1</name>
</gene>
<keyword evidence="2" id="KW-1185">Reference proteome</keyword>
<evidence type="ECO:0000313" key="1">
    <source>
        <dbReference type="EMBL" id="GBN16793.1"/>
    </source>
</evidence>
<reference evidence="1 2" key="1">
    <citation type="journal article" date="2019" name="Sci. Rep.">
        <title>Orb-weaving spider Araneus ventricosus genome elucidates the spidroin gene catalogue.</title>
        <authorList>
            <person name="Kono N."/>
            <person name="Nakamura H."/>
            <person name="Ohtoshi R."/>
            <person name="Moran D.A.P."/>
            <person name="Shinohara A."/>
            <person name="Yoshida Y."/>
            <person name="Fujiwara M."/>
            <person name="Mori M."/>
            <person name="Tomita M."/>
            <person name="Arakawa K."/>
        </authorList>
    </citation>
    <scope>NUCLEOTIDE SEQUENCE [LARGE SCALE GENOMIC DNA]</scope>
</reference>
<dbReference type="Proteomes" id="UP000499080">
    <property type="component" value="Unassembled WGS sequence"/>
</dbReference>
<dbReference type="EMBL" id="BGPR01006185">
    <property type="protein sequence ID" value="GBN16793.1"/>
    <property type="molecule type" value="Genomic_DNA"/>
</dbReference>
<organism evidence="1 2">
    <name type="scientific">Araneus ventricosus</name>
    <name type="common">Orbweaver spider</name>
    <name type="synonym">Epeira ventricosa</name>
    <dbReference type="NCBI Taxonomy" id="182803"/>
    <lineage>
        <taxon>Eukaryota</taxon>
        <taxon>Metazoa</taxon>
        <taxon>Ecdysozoa</taxon>
        <taxon>Arthropoda</taxon>
        <taxon>Chelicerata</taxon>
        <taxon>Arachnida</taxon>
        <taxon>Araneae</taxon>
        <taxon>Araneomorphae</taxon>
        <taxon>Entelegynae</taxon>
        <taxon>Araneoidea</taxon>
        <taxon>Araneidae</taxon>
        <taxon>Araneus</taxon>
    </lineage>
</organism>
<accession>A0A4Y2LS10</accession>
<sequence length="80" mass="8821">MATQKVMMKDNELIQNGDMIISLHSTIDLHRWNNPNFQICSQTSNGQPCVTMIPPNRPDNASLGLYDGSGTCAIVIQTET</sequence>
<protein>
    <submittedName>
        <fullName evidence="1">Uncharacterized protein</fullName>
    </submittedName>
</protein>
<comment type="caution">
    <text evidence="1">The sequence shown here is derived from an EMBL/GenBank/DDBJ whole genome shotgun (WGS) entry which is preliminary data.</text>
</comment>
<dbReference type="AlphaFoldDB" id="A0A4Y2LS10"/>
<evidence type="ECO:0000313" key="2">
    <source>
        <dbReference type="Proteomes" id="UP000499080"/>
    </source>
</evidence>
<name>A0A4Y2LS10_ARAVE</name>